<protein>
    <recommendedName>
        <fullName evidence="4">DUF4239 domain-containing protein</fullName>
    </recommendedName>
</protein>
<dbReference type="InterPro" id="IPR025333">
    <property type="entry name" value="DUF4239"/>
</dbReference>
<gene>
    <name evidence="2" type="ORF">SAMN05421753_104100</name>
</gene>
<dbReference type="OrthoDB" id="272864at2"/>
<reference evidence="3" key="1">
    <citation type="submission" date="2016-10" db="EMBL/GenBank/DDBJ databases">
        <authorList>
            <person name="Varghese N."/>
            <person name="Submissions S."/>
        </authorList>
    </citation>
    <scope>NUCLEOTIDE SEQUENCE [LARGE SCALE GENOMIC DNA]</scope>
    <source>
        <strain evidence="3">DSM 26348</strain>
    </source>
</reference>
<dbReference type="Proteomes" id="UP000199518">
    <property type="component" value="Unassembled WGS sequence"/>
</dbReference>
<keyword evidence="1" id="KW-1133">Transmembrane helix</keyword>
<dbReference type="AlphaFoldDB" id="A0A1I3E6S2"/>
<feature type="transmembrane region" description="Helical" evidence="1">
    <location>
        <begin position="51"/>
        <end position="72"/>
    </location>
</feature>
<evidence type="ECO:0008006" key="4">
    <source>
        <dbReference type="Google" id="ProtNLM"/>
    </source>
</evidence>
<sequence length="261" mass="29198">MNSGPLDGIPLWGFFLLSVAAGMLAVEVGYRFGKRRHARSLDEKEASVSAMVGSMLGLLALMLGFSFSMAAARFDARRQSVLNEANAIGTTYLRTQLLPEPQRSESAELIRRYTRIRVEYIPARRIDELFAESSVIHNELWSRAVAVAEKDPHSMVIGLYLQSLNEMIDLNQQRIFVSLQSRIPLTIWLTLFGLTLLGLMSIGYQSGVSGTRRSPEMPLLTVAFAVVLYLIVDLDRLHEGLLRVSQQSTIDVLKTMKNESH</sequence>
<dbReference type="RefSeq" id="WP_092048469.1">
    <property type="nucleotide sequence ID" value="NZ_FOQD01000004.1"/>
</dbReference>
<evidence type="ECO:0000313" key="3">
    <source>
        <dbReference type="Proteomes" id="UP000199518"/>
    </source>
</evidence>
<dbReference type="STRING" id="1576369.SAMN05421753_104100"/>
<name>A0A1I3E6S2_9PLAN</name>
<evidence type="ECO:0000313" key="2">
    <source>
        <dbReference type="EMBL" id="SFH94569.1"/>
    </source>
</evidence>
<keyword evidence="1" id="KW-0472">Membrane</keyword>
<dbReference type="Pfam" id="PF14023">
    <property type="entry name" value="Bestrophin-like"/>
    <property type="match status" value="1"/>
</dbReference>
<feature type="transmembrane region" description="Helical" evidence="1">
    <location>
        <begin position="185"/>
        <end position="204"/>
    </location>
</feature>
<proteinExistence type="predicted"/>
<evidence type="ECO:0000256" key="1">
    <source>
        <dbReference type="SAM" id="Phobius"/>
    </source>
</evidence>
<organism evidence="2 3">
    <name type="scientific">Planctomicrobium piriforme</name>
    <dbReference type="NCBI Taxonomy" id="1576369"/>
    <lineage>
        <taxon>Bacteria</taxon>
        <taxon>Pseudomonadati</taxon>
        <taxon>Planctomycetota</taxon>
        <taxon>Planctomycetia</taxon>
        <taxon>Planctomycetales</taxon>
        <taxon>Planctomycetaceae</taxon>
        <taxon>Planctomicrobium</taxon>
    </lineage>
</organism>
<feature type="transmembrane region" description="Helical" evidence="1">
    <location>
        <begin position="216"/>
        <end position="232"/>
    </location>
</feature>
<keyword evidence="1" id="KW-0812">Transmembrane</keyword>
<feature type="transmembrane region" description="Helical" evidence="1">
    <location>
        <begin position="12"/>
        <end position="30"/>
    </location>
</feature>
<accession>A0A1I3E6S2</accession>
<dbReference type="EMBL" id="FOQD01000004">
    <property type="protein sequence ID" value="SFH94569.1"/>
    <property type="molecule type" value="Genomic_DNA"/>
</dbReference>
<keyword evidence="3" id="KW-1185">Reference proteome</keyword>